<dbReference type="InterPro" id="IPR038071">
    <property type="entry name" value="UROD/MetE-like_sf"/>
</dbReference>
<dbReference type="InterPro" id="IPR006361">
    <property type="entry name" value="Uroporphyrinogen_deCO2ase_HemE"/>
</dbReference>
<protein>
    <recommendedName>
        <fullName evidence="3 7">Uroporphyrinogen decarboxylase</fullName>
        <shortName evidence="7">UPD</shortName>
        <shortName evidence="7">URO-D</shortName>
        <ecNumber evidence="3 7">4.1.1.37</ecNumber>
    </recommendedName>
</protein>
<proteinExistence type="inferred from homology"/>
<reference evidence="11 12" key="1">
    <citation type="submission" date="2019-11" db="EMBL/GenBank/DDBJ databases">
        <title>Identification of a novel strain.</title>
        <authorList>
            <person name="Xu Q."/>
            <person name="Wang G."/>
        </authorList>
    </citation>
    <scope>NUCLEOTIDE SEQUENCE [LARGE SCALE GENOMIC DNA]</scope>
    <source>
        <strain evidence="12">xq</strain>
    </source>
</reference>
<accession>A0A6I3KGZ5</accession>
<evidence type="ECO:0000313" key="11">
    <source>
        <dbReference type="EMBL" id="MTD94945.1"/>
    </source>
</evidence>
<dbReference type="PANTHER" id="PTHR21091:SF169">
    <property type="entry name" value="UROPORPHYRINOGEN DECARBOXYLASE"/>
    <property type="match status" value="1"/>
</dbReference>
<name>A0A6I3KGZ5_9HYPH</name>
<feature type="binding site" evidence="7">
    <location>
        <begin position="35"/>
        <end position="39"/>
    </location>
    <ligand>
        <name>substrate</name>
    </ligand>
</feature>
<evidence type="ECO:0000256" key="8">
    <source>
        <dbReference type="RuleBase" id="RU000554"/>
    </source>
</evidence>
<feature type="binding site" evidence="7">
    <location>
        <position position="333"/>
    </location>
    <ligand>
        <name>substrate</name>
    </ligand>
</feature>
<comment type="subcellular location">
    <subcellularLocation>
        <location evidence="7">Cytoplasm</location>
    </subcellularLocation>
</comment>
<organism evidence="11 12">
    <name type="scientific">Hyphomicrobium album</name>
    <dbReference type="NCBI Taxonomy" id="2665159"/>
    <lineage>
        <taxon>Bacteria</taxon>
        <taxon>Pseudomonadati</taxon>
        <taxon>Pseudomonadota</taxon>
        <taxon>Alphaproteobacteria</taxon>
        <taxon>Hyphomicrobiales</taxon>
        <taxon>Hyphomicrobiaceae</taxon>
        <taxon>Hyphomicrobium</taxon>
    </lineage>
</organism>
<feature type="binding site" evidence="7">
    <location>
        <position position="85"/>
    </location>
    <ligand>
        <name>substrate</name>
    </ligand>
</feature>
<dbReference type="AlphaFoldDB" id="A0A6I3KGZ5"/>
<evidence type="ECO:0000256" key="4">
    <source>
        <dbReference type="ARBA" id="ARBA00022793"/>
    </source>
</evidence>
<dbReference type="SUPFAM" id="SSF51726">
    <property type="entry name" value="UROD/MetE-like"/>
    <property type="match status" value="1"/>
</dbReference>
<comment type="function">
    <text evidence="7">Catalyzes the decarboxylation of four acetate groups of uroporphyrinogen-III to yield coproporphyrinogen-III.</text>
</comment>
<evidence type="ECO:0000313" key="12">
    <source>
        <dbReference type="Proteomes" id="UP000440694"/>
    </source>
</evidence>
<dbReference type="HAMAP" id="MF_00218">
    <property type="entry name" value="URO_D"/>
    <property type="match status" value="1"/>
</dbReference>
<evidence type="ECO:0000256" key="1">
    <source>
        <dbReference type="ARBA" id="ARBA00004804"/>
    </source>
</evidence>
<comment type="catalytic activity">
    <reaction evidence="7 8">
        <text>uroporphyrinogen III + 4 H(+) = coproporphyrinogen III + 4 CO2</text>
        <dbReference type="Rhea" id="RHEA:19865"/>
        <dbReference type="ChEBI" id="CHEBI:15378"/>
        <dbReference type="ChEBI" id="CHEBI:16526"/>
        <dbReference type="ChEBI" id="CHEBI:57308"/>
        <dbReference type="ChEBI" id="CHEBI:57309"/>
        <dbReference type="EC" id="4.1.1.37"/>
    </reaction>
</comment>
<evidence type="ECO:0000256" key="6">
    <source>
        <dbReference type="ARBA" id="ARBA00023244"/>
    </source>
</evidence>
<comment type="subunit">
    <text evidence="7">Homodimer.</text>
</comment>
<dbReference type="Gene3D" id="3.20.20.210">
    <property type="match status" value="1"/>
</dbReference>
<dbReference type="Proteomes" id="UP000440694">
    <property type="component" value="Unassembled WGS sequence"/>
</dbReference>
<comment type="similarity">
    <text evidence="2 7 9">Belongs to the uroporphyrinogen decarboxylase family.</text>
</comment>
<keyword evidence="4 7" id="KW-0210">Decarboxylase</keyword>
<dbReference type="Pfam" id="PF01208">
    <property type="entry name" value="URO-D"/>
    <property type="match status" value="1"/>
</dbReference>
<keyword evidence="7" id="KW-0963">Cytoplasm</keyword>
<evidence type="ECO:0000259" key="10">
    <source>
        <dbReference type="PROSITE" id="PS00906"/>
    </source>
</evidence>
<sequence>MRSPAEPAPKPSAQLTLVSVLEGQAVWPPPMWLMRQAGRYLPEYREVRASVGGFLELCYTSKLAAEVTLQPIRRYGFDAAILFSDILVVPDALGQGVRFVEGEGPRLDPIGSATELACLNPGATDGKFARVYETVQRLRQDLPRETALIGFCGAPWTVATYMVGGQGSSDQAAARELAYRDPVTFAALIDTVTDASIDYLDGQVRAGADALQIFDSWAGNLPDGEFDTWVVAPTRRIAAELKRRHPDTPIIGFPRGAGTNAGRYVKATGVEGLGCDTAMPLQHMRDLADREGVAAQGNLDPLLLAAGGPKLDARVRETLAAMRGAPYIFNLGHGIVPHTPPENVARLVELVREGI</sequence>
<dbReference type="InterPro" id="IPR000257">
    <property type="entry name" value="Uroporphyrinogen_deCOase"/>
</dbReference>
<dbReference type="UniPathway" id="UPA00251">
    <property type="reaction ID" value="UER00321"/>
</dbReference>
<comment type="pathway">
    <text evidence="1 7 8">Porphyrin-containing compound metabolism; protoporphyrin-IX biosynthesis; coproporphyrinogen-III from 5-aminolevulinate: step 4/4.</text>
</comment>
<gene>
    <name evidence="7" type="primary">hemE</name>
    <name evidence="11" type="ORF">GIW81_11445</name>
</gene>
<dbReference type="PROSITE" id="PS00906">
    <property type="entry name" value="UROD_1"/>
    <property type="match status" value="1"/>
</dbReference>
<dbReference type="EC" id="4.1.1.37" evidence="3 7"/>
<evidence type="ECO:0000256" key="7">
    <source>
        <dbReference type="HAMAP-Rule" id="MF_00218"/>
    </source>
</evidence>
<comment type="caution">
    <text evidence="7">Lacks conserved residue(s) required for the propagation of feature annotation.</text>
</comment>
<dbReference type="CDD" id="cd00717">
    <property type="entry name" value="URO-D"/>
    <property type="match status" value="1"/>
</dbReference>
<comment type="caution">
    <text evidence="11">The sequence shown here is derived from an EMBL/GenBank/DDBJ whole genome shotgun (WGS) entry which is preliminary data.</text>
</comment>
<dbReference type="GO" id="GO:0019353">
    <property type="term" value="P:protoporphyrinogen IX biosynthetic process from glutamate"/>
    <property type="evidence" value="ECO:0007669"/>
    <property type="project" value="TreeGrafter"/>
</dbReference>
<evidence type="ECO:0000256" key="3">
    <source>
        <dbReference type="ARBA" id="ARBA00012288"/>
    </source>
</evidence>
<evidence type="ECO:0000256" key="5">
    <source>
        <dbReference type="ARBA" id="ARBA00023239"/>
    </source>
</evidence>
<keyword evidence="12" id="KW-1185">Reference proteome</keyword>
<keyword evidence="6 7" id="KW-0627">Porphyrin biosynthesis</keyword>
<feature type="binding site" evidence="7">
    <location>
        <position position="216"/>
    </location>
    <ligand>
        <name>substrate</name>
    </ligand>
</feature>
<feature type="site" description="Transition state stabilizer" evidence="7">
    <location>
        <position position="85"/>
    </location>
</feature>
<evidence type="ECO:0000256" key="2">
    <source>
        <dbReference type="ARBA" id="ARBA00009935"/>
    </source>
</evidence>
<evidence type="ECO:0000256" key="9">
    <source>
        <dbReference type="RuleBase" id="RU004169"/>
    </source>
</evidence>
<dbReference type="GO" id="GO:0004853">
    <property type="term" value="F:uroporphyrinogen decarboxylase activity"/>
    <property type="evidence" value="ECO:0007669"/>
    <property type="project" value="UniProtKB-UniRule"/>
</dbReference>
<dbReference type="EMBL" id="WMBQ01000001">
    <property type="protein sequence ID" value="MTD94945.1"/>
    <property type="molecule type" value="Genomic_DNA"/>
</dbReference>
<dbReference type="GO" id="GO:0005829">
    <property type="term" value="C:cytosol"/>
    <property type="evidence" value="ECO:0007669"/>
    <property type="project" value="TreeGrafter"/>
</dbReference>
<dbReference type="PANTHER" id="PTHR21091">
    <property type="entry name" value="METHYLTETRAHYDROFOLATE:HOMOCYSTEINE METHYLTRANSFERASE RELATED"/>
    <property type="match status" value="1"/>
</dbReference>
<dbReference type="NCBIfam" id="TIGR01464">
    <property type="entry name" value="hemE"/>
    <property type="match status" value="1"/>
</dbReference>
<dbReference type="RefSeq" id="WP_154739301.1">
    <property type="nucleotide sequence ID" value="NZ_WMBQ01000001.1"/>
</dbReference>
<keyword evidence="5 7" id="KW-0456">Lyase</keyword>
<feature type="binding site" evidence="7">
    <location>
        <position position="161"/>
    </location>
    <ligand>
        <name>substrate</name>
    </ligand>
</feature>
<feature type="domain" description="Uroporphyrinogen decarboxylase (URO-D)" evidence="10">
    <location>
        <begin position="30"/>
        <end position="39"/>
    </location>
</feature>